<keyword evidence="4" id="KW-0804">Transcription</keyword>
<sequence>MSDHDSLEFRHLKYIQAIAEEHSFTAASARVNVVQSAISTQIKGLEDLYGFQIFSRDRDGVSLTPYGEVLLACARDLLQVRADVIDMLKALRTGEITPLKMGFSCLVEKRTLNSIVETTRGLFPHCEITSDDDEIQNLEARVGEGELDGALVTLPIEHHSDLTICNVERERLFVCMRNDDPLAAHQSIPTHELNGKLGIFEYPKVHRAAHIRLVEMLNEVGITPKKCNPTTNREHVQWMVQESQCYALVRSSTILLPGLTSRPIHGADWTIDTALILRPTSQHPALALLVRELKKRSAQSGPIWAPKKCVHSEQLANGRKPQAKTNGRSRSLPLFEAS</sequence>
<dbReference type="InterPro" id="IPR036390">
    <property type="entry name" value="WH_DNA-bd_sf"/>
</dbReference>
<keyword evidence="3" id="KW-0238">DNA-binding</keyword>
<dbReference type="PRINTS" id="PR00039">
    <property type="entry name" value="HTHLYSR"/>
</dbReference>
<gene>
    <name evidence="7" type="ORF">P8936_08135</name>
</gene>
<dbReference type="PROSITE" id="PS50931">
    <property type="entry name" value="HTH_LYSR"/>
    <property type="match status" value="1"/>
</dbReference>
<protein>
    <submittedName>
        <fullName evidence="7">LysR family transcriptional regulator</fullName>
    </submittedName>
</protein>
<dbReference type="GO" id="GO:0003677">
    <property type="term" value="F:DNA binding"/>
    <property type="evidence" value="ECO:0007669"/>
    <property type="project" value="UniProtKB-KW"/>
</dbReference>
<dbReference type="Gene3D" id="1.10.10.10">
    <property type="entry name" value="Winged helix-like DNA-binding domain superfamily/Winged helix DNA-binding domain"/>
    <property type="match status" value="1"/>
</dbReference>
<comment type="similarity">
    <text evidence="1">Belongs to the LysR transcriptional regulatory family.</text>
</comment>
<feature type="region of interest" description="Disordered" evidence="5">
    <location>
        <begin position="311"/>
        <end position="338"/>
    </location>
</feature>
<keyword evidence="2" id="KW-0805">Transcription regulation</keyword>
<evidence type="ECO:0000256" key="3">
    <source>
        <dbReference type="ARBA" id="ARBA00023125"/>
    </source>
</evidence>
<evidence type="ECO:0000259" key="6">
    <source>
        <dbReference type="PROSITE" id="PS50931"/>
    </source>
</evidence>
<dbReference type="AlphaFoldDB" id="A0AAU7DE70"/>
<evidence type="ECO:0000256" key="1">
    <source>
        <dbReference type="ARBA" id="ARBA00009437"/>
    </source>
</evidence>
<dbReference type="CDD" id="cd05466">
    <property type="entry name" value="PBP2_LTTR_substrate"/>
    <property type="match status" value="1"/>
</dbReference>
<dbReference type="Pfam" id="PF00126">
    <property type="entry name" value="HTH_1"/>
    <property type="match status" value="1"/>
</dbReference>
<accession>A0AAU7DE70</accession>
<evidence type="ECO:0000313" key="7">
    <source>
        <dbReference type="EMBL" id="XBH15121.1"/>
    </source>
</evidence>
<evidence type="ECO:0000256" key="5">
    <source>
        <dbReference type="SAM" id="MobiDB-lite"/>
    </source>
</evidence>
<organism evidence="7">
    <name type="scientific">Edaphobacter paludis</name>
    <dbReference type="NCBI Taxonomy" id="3035702"/>
    <lineage>
        <taxon>Bacteria</taxon>
        <taxon>Pseudomonadati</taxon>
        <taxon>Acidobacteriota</taxon>
        <taxon>Terriglobia</taxon>
        <taxon>Terriglobales</taxon>
        <taxon>Acidobacteriaceae</taxon>
        <taxon>Edaphobacter</taxon>
    </lineage>
</organism>
<dbReference type="InterPro" id="IPR036388">
    <property type="entry name" value="WH-like_DNA-bd_sf"/>
</dbReference>
<dbReference type="GO" id="GO:0032993">
    <property type="term" value="C:protein-DNA complex"/>
    <property type="evidence" value="ECO:0007669"/>
    <property type="project" value="TreeGrafter"/>
</dbReference>
<dbReference type="Pfam" id="PF03466">
    <property type="entry name" value="LysR_substrate"/>
    <property type="match status" value="1"/>
</dbReference>
<dbReference type="SUPFAM" id="SSF46785">
    <property type="entry name" value="Winged helix' DNA-binding domain"/>
    <property type="match status" value="1"/>
</dbReference>
<feature type="domain" description="HTH lysR-type" evidence="6">
    <location>
        <begin position="7"/>
        <end position="64"/>
    </location>
</feature>
<dbReference type="RefSeq" id="WP_348270132.1">
    <property type="nucleotide sequence ID" value="NZ_CP121195.1"/>
</dbReference>
<dbReference type="EMBL" id="CP121195">
    <property type="protein sequence ID" value="XBH15121.1"/>
    <property type="molecule type" value="Genomic_DNA"/>
</dbReference>
<name>A0AAU7DE70_9BACT</name>
<dbReference type="SUPFAM" id="SSF53850">
    <property type="entry name" value="Periplasmic binding protein-like II"/>
    <property type="match status" value="1"/>
</dbReference>
<dbReference type="InterPro" id="IPR000847">
    <property type="entry name" value="LysR_HTH_N"/>
</dbReference>
<dbReference type="Gene3D" id="3.40.190.10">
    <property type="entry name" value="Periplasmic binding protein-like II"/>
    <property type="match status" value="2"/>
</dbReference>
<proteinExistence type="inferred from homology"/>
<evidence type="ECO:0000256" key="2">
    <source>
        <dbReference type="ARBA" id="ARBA00023015"/>
    </source>
</evidence>
<dbReference type="PANTHER" id="PTHR30346">
    <property type="entry name" value="TRANSCRIPTIONAL DUAL REGULATOR HCAR-RELATED"/>
    <property type="match status" value="1"/>
</dbReference>
<reference evidence="7" key="1">
    <citation type="submission" date="2023-03" db="EMBL/GenBank/DDBJ databases">
        <title>Edaphobacter sp.</title>
        <authorList>
            <person name="Huber K.J."/>
            <person name="Papendorf J."/>
            <person name="Pilke C."/>
            <person name="Bunk B."/>
            <person name="Sproeer C."/>
            <person name="Pester M."/>
        </authorList>
    </citation>
    <scope>NUCLEOTIDE SEQUENCE</scope>
    <source>
        <strain evidence="7">DSM 109920</strain>
    </source>
</reference>
<evidence type="ECO:0000256" key="4">
    <source>
        <dbReference type="ARBA" id="ARBA00023163"/>
    </source>
</evidence>
<dbReference type="InterPro" id="IPR005119">
    <property type="entry name" value="LysR_subst-bd"/>
</dbReference>
<dbReference type="GO" id="GO:0003700">
    <property type="term" value="F:DNA-binding transcription factor activity"/>
    <property type="evidence" value="ECO:0007669"/>
    <property type="project" value="InterPro"/>
</dbReference>
<dbReference type="PANTHER" id="PTHR30346:SF0">
    <property type="entry name" value="HCA OPERON TRANSCRIPTIONAL ACTIVATOR HCAR"/>
    <property type="match status" value="1"/>
</dbReference>